<evidence type="ECO:0000313" key="3">
    <source>
        <dbReference type="EMBL" id="MTE00304.1"/>
    </source>
</evidence>
<evidence type="ECO:0000259" key="2">
    <source>
        <dbReference type="Pfam" id="PF02120"/>
    </source>
</evidence>
<comment type="caution">
    <text evidence="3">The sequence shown here is derived from an EMBL/GenBank/DDBJ whole genome shotgun (WGS) entry which is preliminary data.</text>
</comment>
<dbReference type="CDD" id="cd17470">
    <property type="entry name" value="T3SS_Flik_C"/>
    <property type="match status" value="1"/>
</dbReference>
<dbReference type="InterPro" id="IPR038610">
    <property type="entry name" value="FliK-like_C_sf"/>
</dbReference>
<feature type="region of interest" description="Disordered" evidence="1">
    <location>
        <begin position="269"/>
        <end position="298"/>
    </location>
</feature>
<dbReference type="Pfam" id="PF02120">
    <property type="entry name" value="Flg_hook"/>
    <property type="match status" value="1"/>
</dbReference>
<feature type="domain" description="Flagellar hook-length control protein-like C-terminal" evidence="2">
    <location>
        <begin position="214"/>
        <end position="282"/>
    </location>
</feature>
<accession>A0A6L6HMA5</accession>
<dbReference type="Gene3D" id="3.30.750.140">
    <property type="match status" value="1"/>
</dbReference>
<dbReference type="AlphaFoldDB" id="A0A6L6HMA5"/>
<dbReference type="InterPro" id="IPR021136">
    <property type="entry name" value="Flagellar_hook_control-like_C"/>
</dbReference>
<feature type="region of interest" description="Disordered" evidence="1">
    <location>
        <begin position="19"/>
        <end position="39"/>
    </location>
</feature>
<organism evidence="3 4">
    <name type="scientific">Paracoccus lichenicola</name>
    <dbReference type="NCBI Taxonomy" id="2665644"/>
    <lineage>
        <taxon>Bacteria</taxon>
        <taxon>Pseudomonadati</taxon>
        <taxon>Pseudomonadota</taxon>
        <taxon>Alphaproteobacteria</taxon>
        <taxon>Rhodobacterales</taxon>
        <taxon>Paracoccaceae</taxon>
        <taxon>Paracoccus</taxon>
    </lineage>
</organism>
<protein>
    <recommendedName>
        <fullName evidence="2">Flagellar hook-length control protein-like C-terminal domain-containing protein</fullName>
    </recommendedName>
</protein>
<name>A0A6L6HMA5_9RHOB</name>
<sequence>MAECCVSPIAGVVQPAAIAESAETEGSGTDFTVEAPPEDELEAAGPEAVPAEGLATDPLQMLIEDLSGITGALREATPRPPDGTAAEAMLTKAASSAAVPPSDMPLEARIGGTPLDPAQADATADAPRGAFPWGILDITAPETPVEGAAAPSKPGDMSLAGAEALLADPTAGLLPAPLRDEGVVPAEPRLAKATIVPVARQIAEAVVTARDDLVEIALAPEELGKIRMVLSGPDHNPHVTVWVERPEVLDQLRRNAAFLQECLGDAGMPEASFEFQGDTPSDSRKDRPTAASTGFSPAFEAAEPARTIPVAWTPMAVPARLDIRI</sequence>
<evidence type="ECO:0000313" key="4">
    <source>
        <dbReference type="Proteomes" id="UP000481417"/>
    </source>
</evidence>
<gene>
    <name evidence="3" type="ORF">GIY56_08395</name>
</gene>
<proteinExistence type="predicted"/>
<dbReference type="Proteomes" id="UP000481417">
    <property type="component" value="Unassembled WGS sequence"/>
</dbReference>
<keyword evidence="4" id="KW-1185">Reference proteome</keyword>
<dbReference type="EMBL" id="WMBT01000003">
    <property type="protein sequence ID" value="MTE00304.1"/>
    <property type="molecule type" value="Genomic_DNA"/>
</dbReference>
<reference evidence="3 4" key="1">
    <citation type="submission" date="2019-11" db="EMBL/GenBank/DDBJ databases">
        <authorList>
            <person name="Lang L."/>
        </authorList>
    </citation>
    <scope>NUCLEOTIDE SEQUENCE [LARGE SCALE GENOMIC DNA]</scope>
    <source>
        <strain evidence="3 4">YIM 132242</strain>
    </source>
</reference>
<evidence type="ECO:0000256" key="1">
    <source>
        <dbReference type="SAM" id="MobiDB-lite"/>
    </source>
</evidence>